<dbReference type="InterPro" id="IPR013762">
    <property type="entry name" value="Integrase-like_cat_sf"/>
</dbReference>
<dbReference type="InterPro" id="IPR002104">
    <property type="entry name" value="Integrase_catalytic"/>
</dbReference>
<dbReference type="AlphaFoldDB" id="A0A4Y1YM25"/>
<dbReference type="PANTHER" id="PTHR32309">
    <property type="entry name" value="TYROSINE-PROTEIN KINASE"/>
    <property type="match status" value="1"/>
</dbReference>
<name>A0A4Y1YM25_9PROT</name>
<feature type="domain" description="Tyr recombinase" evidence="4">
    <location>
        <begin position="484"/>
        <end position="651"/>
    </location>
</feature>
<evidence type="ECO:0000313" key="5">
    <source>
        <dbReference type="EMBL" id="BBL33973.1"/>
    </source>
</evidence>
<proteinExistence type="predicted"/>
<dbReference type="PANTHER" id="PTHR32309:SF31">
    <property type="entry name" value="CAPSULAR EXOPOLYSACCHARIDE FAMILY"/>
    <property type="match status" value="1"/>
</dbReference>
<keyword evidence="3" id="KW-0472">Membrane</keyword>
<organism evidence="5 6">
    <name type="scientific">Nitrosomonas stercoris</name>
    <dbReference type="NCBI Taxonomy" id="1444684"/>
    <lineage>
        <taxon>Bacteria</taxon>
        <taxon>Pseudomonadati</taxon>
        <taxon>Pseudomonadota</taxon>
        <taxon>Betaproteobacteria</taxon>
        <taxon>Nitrosomonadales</taxon>
        <taxon>Nitrosomonadaceae</taxon>
        <taxon>Nitrosomonas</taxon>
    </lineage>
</organism>
<feature type="transmembrane region" description="Helical" evidence="3">
    <location>
        <begin position="34"/>
        <end position="53"/>
    </location>
</feature>
<feature type="coiled-coil region" evidence="2">
    <location>
        <begin position="219"/>
        <end position="385"/>
    </location>
</feature>
<evidence type="ECO:0000259" key="4">
    <source>
        <dbReference type="PROSITE" id="PS51898"/>
    </source>
</evidence>
<keyword evidence="1" id="KW-0233">DNA recombination</keyword>
<dbReference type="Gene3D" id="1.10.443.10">
    <property type="entry name" value="Intergrase catalytic core"/>
    <property type="match status" value="1"/>
</dbReference>
<sequence length="671" mass="75612">MKTKNPQLRNMMSVKEKGVLFISHLIRLKPSRPVIFTAVFLFSLLLSLSIIFLQPAVYQSYATLLTVAKTAIDQTGKEADVQHVTIQKQILLGSELLSETASRLQQQSSSSAVANLTSTAIRDMLNVRPIADTNLIEMVAEGNAPDLLPLLINTWIDVYLDARAEEIAQTRGSTIAMIQDELLALTRKIELKRFELAQFRQQNAIVSTEQQDNATPARLKGLTESLNKASEEKVKAKARLDAIKKSIARGQTVVPKEDTRTLSVLEKRAQELREQLEELDRQYTREYMALSPDLKVIPDKLAALENEIQQMRNTGQSIVKSEAEQEYAAARQTAQSIQAQLDQHKKQAAEFTTQFTKHEALKSDLEELEQLHRDTQSRLTQIEAQHTGKYPYVDVIERAFLPHHPIGPSYLWNAMIATIASILLGLIAIWIFEFLTHKEQEKLAIHLSGIHLHNQNNNLPLEPVNVTTSTPSDNLLQQPVHALRRPKIEEYTSKQIVRLFQTADIRAQQLIALLLSGLTINEIVSLPPDAIDLKNKQLKIGNPVTRIVALHPVLADLYQQHGDRLLNSSGNRFSQKGLEALLTHSQMDTNLRATDHIYAEALRHTYILYLVKQGIKLADLESAVGHISPEELSEYNLYSPVEAKHSIETINLFYPIKPKQKQKGPTSSWFS</sequence>
<reference evidence="5 6" key="1">
    <citation type="submission" date="2019-06" db="EMBL/GenBank/DDBJ databases">
        <title>Nitrosomonas stercoris KYUHI-S whole genome shotgun sequence.</title>
        <authorList>
            <person name="Nakagawa T."/>
            <person name="Tsuchiya Y."/>
            <person name="Takahashi R."/>
        </authorList>
    </citation>
    <scope>NUCLEOTIDE SEQUENCE [LARGE SCALE GENOMIC DNA]</scope>
    <source>
        <strain evidence="5 6">KYUHI-S</strain>
    </source>
</reference>
<dbReference type="InterPro" id="IPR050445">
    <property type="entry name" value="Bact_polysacc_biosynth/exp"/>
</dbReference>
<dbReference type="GO" id="GO:0006310">
    <property type="term" value="P:DNA recombination"/>
    <property type="evidence" value="ECO:0007669"/>
    <property type="project" value="UniProtKB-KW"/>
</dbReference>
<evidence type="ECO:0000256" key="1">
    <source>
        <dbReference type="ARBA" id="ARBA00023172"/>
    </source>
</evidence>
<dbReference type="SUPFAM" id="SSF56349">
    <property type="entry name" value="DNA breaking-rejoining enzymes"/>
    <property type="match status" value="1"/>
</dbReference>
<keyword evidence="2" id="KW-0175">Coiled coil</keyword>
<dbReference type="GO" id="GO:0015074">
    <property type="term" value="P:DNA integration"/>
    <property type="evidence" value="ECO:0007669"/>
    <property type="project" value="InterPro"/>
</dbReference>
<dbReference type="CDD" id="cd00397">
    <property type="entry name" value="DNA_BRE_C"/>
    <property type="match status" value="1"/>
</dbReference>
<keyword evidence="3" id="KW-1133">Transmembrane helix</keyword>
<evidence type="ECO:0000256" key="2">
    <source>
        <dbReference type="SAM" id="Coils"/>
    </source>
</evidence>
<keyword evidence="3" id="KW-0812">Transmembrane</keyword>
<dbReference type="EMBL" id="AP019755">
    <property type="protein sequence ID" value="BBL33973.1"/>
    <property type="molecule type" value="Genomic_DNA"/>
</dbReference>
<protein>
    <recommendedName>
        <fullName evidence="4">Tyr recombinase domain-containing protein</fullName>
    </recommendedName>
</protein>
<evidence type="ECO:0000313" key="6">
    <source>
        <dbReference type="Proteomes" id="UP000316473"/>
    </source>
</evidence>
<evidence type="ECO:0000256" key="3">
    <source>
        <dbReference type="SAM" id="Phobius"/>
    </source>
</evidence>
<gene>
    <name evidence="5" type="ORF">Nstercoris_00201</name>
</gene>
<feature type="transmembrane region" description="Helical" evidence="3">
    <location>
        <begin position="410"/>
        <end position="432"/>
    </location>
</feature>
<keyword evidence="6" id="KW-1185">Reference proteome</keyword>
<dbReference type="PROSITE" id="PS51898">
    <property type="entry name" value="TYR_RECOMBINASE"/>
    <property type="match status" value="1"/>
</dbReference>
<accession>A0A4Y1YM25</accession>
<dbReference type="GO" id="GO:0003677">
    <property type="term" value="F:DNA binding"/>
    <property type="evidence" value="ECO:0007669"/>
    <property type="project" value="InterPro"/>
</dbReference>
<dbReference type="InterPro" id="IPR011010">
    <property type="entry name" value="DNA_brk_join_enz"/>
</dbReference>
<dbReference type="KEGG" id="nst:Nstercoris_00201"/>
<dbReference type="Proteomes" id="UP000316473">
    <property type="component" value="Chromosome"/>
</dbReference>